<accession>A0A0G3EAI8</accession>
<reference evidence="4" key="1">
    <citation type="submission" date="2015-02" db="EMBL/GenBank/DDBJ databases">
        <title>Description and complete genome sequence of the first cultured representative of the subdivision 5 of the Verrucomicrobia phylum.</title>
        <authorList>
            <person name="Spring S."/>
            <person name="Bunk B."/>
            <person name="Sproer C."/>
            <person name="Klenk H.-P."/>
        </authorList>
    </citation>
    <scope>NUCLEOTIDE SEQUENCE [LARGE SCALE GENOMIC DNA]</scope>
    <source>
        <strain evidence="4">L21-Fru-AB</strain>
    </source>
</reference>
<keyword evidence="4" id="KW-1185">Reference proteome</keyword>
<reference evidence="3 4" key="2">
    <citation type="journal article" date="2016" name="ISME J.">
        <title>Characterization of the first cultured representative of Verrucomicrobia subdivision 5 indicates the proposal of a novel phylum.</title>
        <authorList>
            <person name="Spring S."/>
            <person name="Bunk B."/>
            <person name="Sproer C."/>
            <person name="Schumann P."/>
            <person name="Rohde M."/>
            <person name="Tindall B.J."/>
            <person name="Klenk H.P."/>
        </authorList>
    </citation>
    <scope>NUCLEOTIDE SEQUENCE [LARGE SCALE GENOMIC DNA]</scope>
    <source>
        <strain evidence="3 4">L21-Fru-AB</strain>
    </source>
</reference>
<proteinExistence type="predicted"/>
<feature type="chain" id="PRO_5005183879" description="PEP-CTERM system TPR-repeat lipoprotein" evidence="2">
    <location>
        <begin position="33"/>
        <end position="349"/>
    </location>
</feature>
<dbReference type="AlphaFoldDB" id="A0A0G3EAI8"/>
<evidence type="ECO:0000256" key="1">
    <source>
        <dbReference type="SAM" id="MobiDB-lite"/>
    </source>
</evidence>
<sequence precursor="true">MVSMMPRSFRRLAAWIPVLALLLPGAAGSACAQTQDHRVTAFKEQFEGGAFERAVELGRPLREAFPDDAILRYQYAAACFVTGDFEAVIAAAEDDAMIPLLPAAYEKEEEMGFEVYSWALWQCEIQALAASKRVDEALRDIKRSAGYENRPLLFLQYCLLQYRGQIREAEAVRARWFSQPYHGKPEGELYARRVIPAMEVPDNLESWVTSAATHDEITLLRACAGFQDWLDGRTQRGMRRMTRAVREANPATAGIPQTLLALCLPEGESIGPHLKPGLDDPRWRKQSKAYNAYIEAYIDSDWPRLLRRLDEVMRLSPRNSRHRSYAPGALGGGEARSGSCARTDSLGYE</sequence>
<feature type="signal peptide" evidence="2">
    <location>
        <begin position="1"/>
        <end position="32"/>
    </location>
</feature>
<keyword evidence="2" id="KW-0732">Signal</keyword>
<organism evidence="3 4">
    <name type="scientific">Kiritimatiella glycovorans</name>
    <dbReference type="NCBI Taxonomy" id="1307763"/>
    <lineage>
        <taxon>Bacteria</taxon>
        <taxon>Pseudomonadati</taxon>
        <taxon>Kiritimatiellota</taxon>
        <taxon>Kiritimatiellia</taxon>
        <taxon>Kiritimatiellales</taxon>
        <taxon>Kiritimatiellaceae</taxon>
        <taxon>Kiritimatiella</taxon>
    </lineage>
</organism>
<gene>
    <name evidence="3" type="ORF">L21SP4_00177</name>
</gene>
<dbReference type="STRING" id="1307763.L21SP4_00177"/>
<evidence type="ECO:0000313" key="4">
    <source>
        <dbReference type="Proteomes" id="UP000035268"/>
    </source>
</evidence>
<dbReference type="Proteomes" id="UP000035268">
    <property type="component" value="Chromosome"/>
</dbReference>
<dbReference type="KEGG" id="vbl:L21SP4_00177"/>
<dbReference type="RefSeq" id="WP_052880889.1">
    <property type="nucleotide sequence ID" value="NZ_CP010904.1"/>
</dbReference>
<name>A0A0G3EAI8_9BACT</name>
<evidence type="ECO:0008006" key="5">
    <source>
        <dbReference type="Google" id="ProtNLM"/>
    </source>
</evidence>
<protein>
    <recommendedName>
        <fullName evidence="5">PEP-CTERM system TPR-repeat lipoprotein</fullName>
    </recommendedName>
</protein>
<dbReference type="EMBL" id="CP010904">
    <property type="protein sequence ID" value="AKJ63461.1"/>
    <property type="molecule type" value="Genomic_DNA"/>
</dbReference>
<evidence type="ECO:0000256" key="2">
    <source>
        <dbReference type="SAM" id="SignalP"/>
    </source>
</evidence>
<evidence type="ECO:0000313" key="3">
    <source>
        <dbReference type="EMBL" id="AKJ63461.1"/>
    </source>
</evidence>
<dbReference type="PROSITE" id="PS51257">
    <property type="entry name" value="PROKAR_LIPOPROTEIN"/>
    <property type="match status" value="1"/>
</dbReference>
<feature type="region of interest" description="Disordered" evidence="1">
    <location>
        <begin position="317"/>
        <end position="349"/>
    </location>
</feature>